<dbReference type="Gene3D" id="3.40.50.2300">
    <property type="match status" value="1"/>
</dbReference>
<keyword evidence="3" id="KW-0812">Transmembrane</keyword>
<dbReference type="GO" id="GO:0001653">
    <property type="term" value="F:peptide receptor activity"/>
    <property type="evidence" value="ECO:0007669"/>
    <property type="project" value="TreeGrafter"/>
</dbReference>
<keyword evidence="7" id="KW-0456">Lyase</keyword>
<dbReference type="Pfam" id="PF01094">
    <property type="entry name" value="ANF_receptor"/>
    <property type="match status" value="1"/>
</dbReference>
<keyword evidence="8" id="KW-0141">cGMP biosynthesis</keyword>
<dbReference type="InterPro" id="IPR001828">
    <property type="entry name" value="ANF_lig-bd_rcpt"/>
</dbReference>
<gene>
    <name evidence="10" type="ORF">LSH36_158g05005</name>
</gene>
<evidence type="ECO:0000256" key="2">
    <source>
        <dbReference type="ARBA" id="ARBA00012202"/>
    </source>
</evidence>
<dbReference type="AlphaFoldDB" id="A0AAD9JTN3"/>
<dbReference type="PROSITE" id="PS50011">
    <property type="entry name" value="PROTEIN_KINASE_DOM"/>
    <property type="match status" value="1"/>
</dbReference>
<dbReference type="SUPFAM" id="SSF56112">
    <property type="entry name" value="Protein kinase-like (PK-like)"/>
    <property type="match status" value="1"/>
</dbReference>
<keyword evidence="11" id="KW-1185">Reference proteome</keyword>
<reference evidence="10" key="1">
    <citation type="journal article" date="2023" name="Mol. Biol. Evol.">
        <title>Third-Generation Sequencing Reveals the Adaptive Role of the Epigenome in Three Deep-Sea Polychaetes.</title>
        <authorList>
            <person name="Perez M."/>
            <person name="Aroh O."/>
            <person name="Sun Y."/>
            <person name="Lan Y."/>
            <person name="Juniper S.K."/>
            <person name="Young C.R."/>
            <person name="Angers B."/>
            <person name="Qian P.Y."/>
        </authorList>
    </citation>
    <scope>NUCLEOTIDE SEQUENCE</scope>
    <source>
        <strain evidence="10">P08H-3</strain>
    </source>
</reference>
<dbReference type="InterPro" id="IPR050401">
    <property type="entry name" value="Cyclic_nucleotide_synthase"/>
</dbReference>
<organism evidence="10 11">
    <name type="scientific">Paralvinella palmiformis</name>
    <dbReference type="NCBI Taxonomy" id="53620"/>
    <lineage>
        <taxon>Eukaryota</taxon>
        <taxon>Metazoa</taxon>
        <taxon>Spiralia</taxon>
        <taxon>Lophotrochozoa</taxon>
        <taxon>Annelida</taxon>
        <taxon>Polychaeta</taxon>
        <taxon>Sedentaria</taxon>
        <taxon>Canalipalpata</taxon>
        <taxon>Terebellida</taxon>
        <taxon>Terebelliformia</taxon>
        <taxon>Alvinellidae</taxon>
        <taxon>Paralvinella</taxon>
    </lineage>
</organism>
<dbReference type="Gene3D" id="1.10.510.10">
    <property type="entry name" value="Transferase(Phosphotransferase) domain 1"/>
    <property type="match status" value="1"/>
</dbReference>
<dbReference type="GO" id="GO:0004016">
    <property type="term" value="F:adenylate cyclase activity"/>
    <property type="evidence" value="ECO:0007669"/>
    <property type="project" value="TreeGrafter"/>
</dbReference>
<comment type="subcellular location">
    <subcellularLocation>
        <location evidence="1">Membrane</location>
    </subcellularLocation>
</comment>
<keyword evidence="6" id="KW-0472">Membrane</keyword>
<accession>A0AAD9JTN3</accession>
<evidence type="ECO:0000256" key="6">
    <source>
        <dbReference type="ARBA" id="ARBA00023136"/>
    </source>
</evidence>
<name>A0AAD9JTN3_9ANNE</name>
<evidence type="ECO:0000313" key="10">
    <source>
        <dbReference type="EMBL" id="KAK2159123.1"/>
    </source>
</evidence>
<sequence>MFKRQVNEYNTKPPFNFPNPFGMDKMITVYASYLYDSVLLYARALNETLAEGGDPTNGKTIIAKIRDSSYTSIQGCLQYIDENGDAEGNYTILARLPYDDAYSNYSMLPAFKLFHDKTIHWVSERPPLDEPPCGYRGQKCVPPPRRILHPFLVTLYSGSHIIQVSINTQASYDSRVSMAQVFTQTGTYKGQIVALKKFTKRKFEITWNMKKEMKVMRDMRFDNVNTFLGACVDTSYIILVTEYCQKGSLQDILENDDVKLDSMFVASLLMDLIKGMIFLHEGDMHIHGNLKSSNCVVNSRWTLQVADYGLFALRQSALEEENEHIRYRNKLWTAPEIVRQQKHQRSGSQKGDIYSFGIILYEIMGRAGPYGDTELSPKARCVTNWLKQSVNRGIGVTSERLARLGSSRSVLGVASLDEEKFR</sequence>
<dbReference type="EMBL" id="JAODUP010000158">
    <property type="protein sequence ID" value="KAK2159123.1"/>
    <property type="molecule type" value="Genomic_DNA"/>
</dbReference>
<evidence type="ECO:0000256" key="3">
    <source>
        <dbReference type="ARBA" id="ARBA00022692"/>
    </source>
</evidence>
<keyword evidence="5" id="KW-1133">Transmembrane helix</keyword>
<evidence type="ECO:0000259" key="9">
    <source>
        <dbReference type="PROSITE" id="PS50011"/>
    </source>
</evidence>
<dbReference type="GO" id="GO:0007168">
    <property type="term" value="P:receptor guanylyl cyclase signaling pathway"/>
    <property type="evidence" value="ECO:0007669"/>
    <property type="project" value="TreeGrafter"/>
</dbReference>
<evidence type="ECO:0000256" key="5">
    <source>
        <dbReference type="ARBA" id="ARBA00022989"/>
    </source>
</evidence>
<dbReference type="Pfam" id="PF07714">
    <property type="entry name" value="PK_Tyr_Ser-Thr"/>
    <property type="match status" value="1"/>
</dbReference>
<dbReference type="GO" id="GO:0004383">
    <property type="term" value="F:guanylate cyclase activity"/>
    <property type="evidence" value="ECO:0007669"/>
    <property type="project" value="UniProtKB-EC"/>
</dbReference>
<dbReference type="GO" id="GO:0005524">
    <property type="term" value="F:ATP binding"/>
    <property type="evidence" value="ECO:0007669"/>
    <property type="project" value="InterPro"/>
</dbReference>
<dbReference type="InterPro" id="IPR000719">
    <property type="entry name" value="Prot_kinase_dom"/>
</dbReference>
<keyword evidence="4" id="KW-0547">Nucleotide-binding</keyword>
<dbReference type="EC" id="4.6.1.2" evidence="2"/>
<protein>
    <recommendedName>
        <fullName evidence="2">guanylate cyclase</fullName>
        <ecNumber evidence="2">4.6.1.2</ecNumber>
    </recommendedName>
</protein>
<feature type="domain" description="Protein kinase" evidence="9">
    <location>
        <begin position="167"/>
        <end position="422"/>
    </location>
</feature>
<evidence type="ECO:0000256" key="7">
    <source>
        <dbReference type="ARBA" id="ARBA00023239"/>
    </source>
</evidence>
<evidence type="ECO:0000256" key="8">
    <source>
        <dbReference type="ARBA" id="ARBA00023293"/>
    </source>
</evidence>
<dbReference type="GO" id="GO:0004672">
    <property type="term" value="F:protein kinase activity"/>
    <property type="evidence" value="ECO:0007669"/>
    <property type="project" value="InterPro"/>
</dbReference>
<dbReference type="InterPro" id="IPR001245">
    <property type="entry name" value="Ser-Thr/Tyr_kinase_cat_dom"/>
</dbReference>
<dbReference type="PANTHER" id="PTHR11920:SF335">
    <property type="entry name" value="GUANYLATE CYCLASE"/>
    <property type="match status" value="1"/>
</dbReference>
<comment type="caution">
    <text evidence="10">The sequence shown here is derived from an EMBL/GenBank/DDBJ whole genome shotgun (WGS) entry which is preliminary data.</text>
</comment>
<dbReference type="InterPro" id="IPR028082">
    <property type="entry name" value="Peripla_BP_I"/>
</dbReference>
<evidence type="ECO:0000256" key="1">
    <source>
        <dbReference type="ARBA" id="ARBA00004370"/>
    </source>
</evidence>
<dbReference type="GO" id="GO:0005886">
    <property type="term" value="C:plasma membrane"/>
    <property type="evidence" value="ECO:0007669"/>
    <property type="project" value="TreeGrafter"/>
</dbReference>
<dbReference type="Proteomes" id="UP001208570">
    <property type="component" value="Unassembled WGS sequence"/>
</dbReference>
<evidence type="ECO:0000256" key="4">
    <source>
        <dbReference type="ARBA" id="ARBA00022741"/>
    </source>
</evidence>
<proteinExistence type="predicted"/>
<dbReference type="PANTHER" id="PTHR11920">
    <property type="entry name" value="GUANYLYL CYCLASE"/>
    <property type="match status" value="1"/>
</dbReference>
<dbReference type="SUPFAM" id="SSF53822">
    <property type="entry name" value="Periplasmic binding protein-like I"/>
    <property type="match status" value="1"/>
</dbReference>
<dbReference type="InterPro" id="IPR011009">
    <property type="entry name" value="Kinase-like_dom_sf"/>
</dbReference>
<evidence type="ECO:0000313" key="11">
    <source>
        <dbReference type="Proteomes" id="UP001208570"/>
    </source>
</evidence>